<protein>
    <submittedName>
        <fullName evidence="2">Uncharacterized protein</fullName>
    </submittedName>
</protein>
<accession>A0A8H4KC89</accession>
<evidence type="ECO:0000313" key="3">
    <source>
        <dbReference type="Proteomes" id="UP000605986"/>
    </source>
</evidence>
<feature type="compositionally biased region" description="Basic and acidic residues" evidence="1">
    <location>
        <begin position="168"/>
        <end position="185"/>
    </location>
</feature>
<reference evidence="2" key="1">
    <citation type="submission" date="2020-01" db="EMBL/GenBank/DDBJ databases">
        <title>Identification and distribution of gene clusters putatively required for synthesis of sphingolipid metabolism inhibitors in phylogenetically diverse species of the filamentous fungus Fusarium.</title>
        <authorList>
            <person name="Kim H.-S."/>
            <person name="Busman M."/>
            <person name="Brown D.W."/>
            <person name="Divon H."/>
            <person name="Uhlig S."/>
            <person name="Proctor R.H."/>
        </authorList>
    </citation>
    <scope>NUCLEOTIDE SEQUENCE</scope>
    <source>
        <strain evidence="2">NRRL 53441</strain>
    </source>
</reference>
<dbReference type="Proteomes" id="UP000605986">
    <property type="component" value="Unassembled WGS sequence"/>
</dbReference>
<evidence type="ECO:0000256" key="1">
    <source>
        <dbReference type="SAM" id="MobiDB-lite"/>
    </source>
</evidence>
<name>A0A8H4KC89_9HYPO</name>
<gene>
    <name evidence="2" type="ORF">F53441_9694</name>
</gene>
<comment type="caution">
    <text evidence="2">The sequence shown here is derived from an EMBL/GenBank/DDBJ whole genome shotgun (WGS) entry which is preliminary data.</text>
</comment>
<dbReference type="EMBL" id="JAADJG010000446">
    <property type="protein sequence ID" value="KAF4446653.1"/>
    <property type="molecule type" value="Genomic_DNA"/>
</dbReference>
<keyword evidence="3" id="KW-1185">Reference proteome</keyword>
<proteinExistence type="predicted"/>
<evidence type="ECO:0000313" key="2">
    <source>
        <dbReference type="EMBL" id="KAF4446653.1"/>
    </source>
</evidence>
<dbReference type="Gene3D" id="2.170.16.10">
    <property type="entry name" value="Hedgehog/Intein (Hint) domain"/>
    <property type="match status" value="1"/>
</dbReference>
<feature type="region of interest" description="Disordered" evidence="1">
    <location>
        <begin position="166"/>
        <end position="185"/>
    </location>
</feature>
<dbReference type="AlphaFoldDB" id="A0A8H4KC89"/>
<dbReference type="OrthoDB" id="5383572at2759"/>
<organism evidence="2 3">
    <name type="scientific">Fusarium austroafricanum</name>
    <dbReference type="NCBI Taxonomy" id="2364996"/>
    <lineage>
        <taxon>Eukaryota</taxon>
        <taxon>Fungi</taxon>
        <taxon>Dikarya</taxon>
        <taxon>Ascomycota</taxon>
        <taxon>Pezizomycotina</taxon>
        <taxon>Sordariomycetes</taxon>
        <taxon>Hypocreomycetidae</taxon>
        <taxon>Hypocreales</taxon>
        <taxon>Nectriaceae</taxon>
        <taxon>Fusarium</taxon>
        <taxon>Fusarium concolor species complex</taxon>
    </lineage>
</organism>
<sequence length="289" mass="31472">MAASSDHRGSPGSSLDYFIAGTMIETSMGPKAIEKVHDGDVIFAHASEGQQWSRSGEAVENASPPQIYGFNGERPFFTAGHPFHTVTGLRAVDPELAGRANPSLDIGPLKVGNLLLRLNSAKTGYDYEPIESFSSTGGGDSRVYGVHLRDAPRSYHANGYLVTLNTSKRSDERKDPGHDRSGNSDKTYKMIRAGINTEDVVTLKSGVVSINGVQVSRVMVNDSLLTWSLQSPNNKMWEHGRCNFRRGGEYGVGIIVRTSSDGEIEDIEDDNQQVTNIILREVAEEDVSN</sequence>